<dbReference type="InterPro" id="IPR015018">
    <property type="entry name" value="DUF1905"/>
</dbReference>
<protein>
    <recommendedName>
        <fullName evidence="3">DUF1905 domain-containing protein</fullName>
    </recommendedName>
</protein>
<dbReference type="Pfam" id="PF13376">
    <property type="entry name" value="OmdA"/>
    <property type="match status" value="1"/>
</dbReference>
<sequence length="180" mass="20189">MDKGNVSTIHFNAVLFTIGPYTLLKLPKSESVKLPSRGMVMVEGTMNGFPFRSPLEPDGKRSHWLKVDKAMLEGAGADRGDTVRLVINPTKEWPEPKVPEDVKTALAGVQQAHTLWTDITPMARWDWIRWIGSTKQPETRMRRIEIACSKLIAGERRPCCFNRSMCTDPSVSNNGVLLIL</sequence>
<name>A0A1F7JCS3_9BACT</name>
<reference evidence="1 2" key="1">
    <citation type="journal article" date="2016" name="Nat. Commun.">
        <title>Thousands of microbial genomes shed light on interconnected biogeochemical processes in an aquifer system.</title>
        <authorList>
            <person name="Anantharaman K."/>
            <person name="Brown C.T."/>
            <person name="Hug L.A."/>
            <person name="Sharon I."/>
            <person name="Castelle C.J."/>
            <person name="Probst A.J."/>
            <person name="Thomas B.C."/>
            <person name="Singh A."/>
            <person name="Wilkins M.J."/>
            <person name="Karaoz U."/>
            <person name="Brodie E.L."/>
            <person name="Williams K.H."/>
            <person name="Hubbard S.S."/>
            <person name="Banfield J.F."/>
        </authorList>
    </citation>
    <scope>NUCLEOTIDE SEQUENCE [LARGE SCALE GENOMIC DNA]</scope>
</reference>
<comment type="caution">
    <text evidence="1">The sequence shown here is derived from an EMBL/GenBank/DDBJ whole genome shotgun (WGS) entry which is preliminary data.</text>
</comment>
<dbReference type="Gene3D" id="2.40.30.100">
    <property type="entry name" value="AF2212/PG0164-like"/>
    <property type="match status" value="1"/>
</dbReference>
<dbReference type="Pfam" id="PF08922">
    <property type="entry name" value="DUF1905"/>
    <property type="match status" value="1"/>
</dbReference>
<evidence type="ECO:0008006" key="3">
    <source>
        <dbReference type="Google" id="ProtNLM"/>
    </source>
</evidence>
<dbReference type="Proteomes" id="UP000178486">
    <property type="component" value="Unassembled WGS sequence"/>
</dbReference>
<proteinExistence type="predicted"/>
<gene>
    <name evidence="1" type="ORF">A3B56_03220</name>
</gene>
<dbReference type="AlphaFoldDB" id="A0A1F7JCS3"/>
<evidence type="ECO:0000313" key="1">
    <source>
        <dbReference type="EMBL" id="OGK53420.1"/>
    </source>
</evidence>
<organism evidence="1 2">
    <name type="scientific">Candidatus Roizmanbacteria bacterium RIFCSPLOWO2_01_FULL_45_11</name>
    <dbReference type="NCBI Taxonomy" id="1802070"/>
    <lineage>
        <taxon>Bacteria</taxon>
        <taxon>Candidatus Roizmaniibacteriota</taxon>
    </lineage>
</organism>
<accession>A0A1F7JCS3</accession>
<dbReference type="InterPro" id="IPR037079">
    <property type="entry name" value="AF2212/PG0164-like_sf"/>
</dbReference>
<dbReference type="SUPFAM" id="SSF141694">
    <property type="entry name" value="AF2212/PG0164-like"/>
    <property type="match status" value="1"/>
</dbReference>
<dbReference type="EMBL" id="MGAU01000062">
    <property type="protein sequence ID" value="OGK53420.1"/>
    <property type="molecule type" value="Genomic_DNA"/>
</dbReference>
<evidence type="ECO:0000313" key="2">
    <source>
        <dbReference type="Proteomes" id="UP000178486"/>
    </source>
</evidence>